<gene>
    <name evidence="7" type="primary">LOC100954595</name>
</gene>
<dbReference type="EMBL" id="AAQR03190384">
    <property type="status" value="NOT_ANNOTATED_CDS"/>
    <property type="molecule type" value="Genomic_DNA"/>
</dbReference>
<keyword evidence="3" id="KW-0963">Cytoplasm</keyword>
<dbReference type="Gene3D" id="3.40.50.300">
    <property type="entry name" value="P-loop containing nucleotide triphosphate hydrolases"/>
    <property type="match status" value="1"/>
</dbReference>
<evidence type="ECO:0000259" key="6">
    <source>
        <dbReference type="Pfam" id="PF00685"/>
    </source>
</evidence>
<dbReference type="SUPFAM" id="SSF52540">
    <property type="entry name" value="P-loop containing nucleoside triphosphate hydrolases"/>
    <property type="match status" value="1"/>
</dbReference>
<feature type="domain" description="Sulfotransferase" evidence="6">
    <location>
        <begin position="35"/>
        <end position="278"/>
    </location>
</feature>
<sequence>IMSDDTFWYEGTPFPRAHYSPELLRKVQEEFVLKDEDVVTVTFPKSGTNWLIEILCLIRSKGDTKWVQSVPTWERSPWIETKPGFASANKKEGPRLLSSHLPIHLFPKSFFSSKAKVIYVIRNPKDVIVSSYFFWNSINWIEKPKSVEQYLEWFLEGKVPYGSWFDHVRAWMSMRERENFLMLSYEELKHDTERTVEKICQFLGKKVEPEELSLVLKNSSFEVMRENKMSNFSLLDECYLVHKNPLMRKGITGDWKNYFTVAQAEAFDELFQEKMADLPRELFPWE</sequence>
<dbReference type="eggNOG" id="KOG1584">
    <property type="taxonomic scope" value="Eukaryota"/>
</dbReference>
<reference evidence="7" key="2">
    <citation type="submission" date="2025-08" db="UniProtKB">
        <authorList>
            <consortium name="Ensembl"/>
        </authorList>
    </citation>
    <scope>IDENTIFICATION</scope>
</reference>
<dbReference type="GO" id="GO:0008146">
    <property type="term" value="F:sulfotransferase activity"/>
    <property type="evidence" value="ECO:0007669"/>
    <property type="project" value="InterPro"/>
</dbReference>
<evidence type="ECO:0000313" key="8">
    <source>
        <dbReference type="Proteomes" id="UP000005225"/>
    </source>
</evidence>
<comment type="similarity">
    <text evidence="2 5">Belongs to the sulfotransferase 1 family.</text>
</comment>
<dbReference type="OMA" id="WISELIH"/>
<dbReference type="FunCoup" id="H0XZZ3">
    <property type="interactions" value="165"/>
</dbReference>
<dbReference type="InterPro" id="IPR000863">
    <property type="entry name" value="Sulfotransferase_dom"/>
</dbReference>
<keyword evidence="4 5" id="KW-0808">Transferase</keyword>
<protein>
    <recommendedName>
        <fullName evidence="5">Sulfotransferase</fullName>
        <ecNumber evidence="5">2.8.2.-</ecNumber>
    </recommendedName>
</protein>
<evidence type="ECO:0000313" key="7">
    <source>
        <dbReference type="Ensembl" id="ENSOGAP00000021686.1"/>
    </source>
</evidence>
<proteinExistence type="inferred from homology"/>
<dbReference type="FunFam" id="3.40.50.300:FF:000433">
    <property type="entry name" value="Estrogen sulfotransferase"/>
    <property type="match status" value="1"/>
</dbReference>
<dbReference type="GeneTree" id="ENSGT00940000154432"/>
<accession>H0XZZ3</accession>
<evidence type="ECO:0000256" key="5">
    <source>
        <dbReference type="RuleBase" id="RU361155"/>
    </source>
</evidence>
<dbReference type="GO" id="GO:0005737">
    <property type="term" value="C:cytoplasm"/>
    <property type="evidence" value="ECO:0007669"/>
    <property type="project" value="UniProtKB-SubCell"/>
</dbReference>
<evidence type="ECO:0000256" key="1">
    <source>
        <dbReference type="ARBA" id="ARBA00004496"/>
    </source>
</evidence>
<name>H0XZZ3_OTOGA</name>
<dbReference type="Ensembl" id="ENSOGAT00000028097.1">
    <property type="protein sequence ID" value="ENSOGAP00000021686.1"/>
    <property type="gene ID" value="ENSOGAG00000028333.1"/>
</dbReference>
<dbReference type="InterPro" id="IPR027417">
    <property type="entry name" value="P-loop_NTPase"/>
</dbReference>
<reference evidence="8" key="1">
    <citation type="submission" date="2011-03" db="EMBL/GenBank/DDBJ databases">
        <title>Version 3 of the genome sequence of Otolemur garnettii (Bushbaby).</title>
        <authorList>
            <consortium name="The Broad Institute Genome Sequencing Platform"/>
            <person name="Di Palma F."/>
            <person name="Johnson J."/>
            <person name="Lander E.S."/>
            <person name="Lindblad-Toh K."/>
            <person name="Jaffe D.B."/>
            <person name="Gnerre S."/>
            <person name="MacCallum I."/>
            <person name="Przybylski D."/>
            <person name="Ribeiro F.J."/>
            <person name="Burton J.N."/>
            <person name="Walker B.J."/>
            <person name="Sharpe T."/>
            <person name="Hall G."/>
        </authorList>
    </citation>
    <scope>NUCLEOTIDE SEQUENCE [LARGE SCALE GENOMIC DNA]</scope>
</reference>
<evidence type="ECO:0000256" key="4">
    <source>
        <dbReference type="ARBA" id="ARBA00022679"/>
    </source>
</evidence>
<dbReference type="EMBL" id="AAQR03190385">
    <property type="status" value="NOT_ANNOTATED_CDS"/>
    <property type="molecule type" value="Genomic_DNA"/>
</dbReference>
<dbReference type="InParanoid" id="H0XZZ3"/>
<dbReference type="Proteomes" id="UP000005225">
    <property type="component" value="Unassembled WGS sequence"/>
</dbReference>
<keyword evidence="8" id="KW-1185">Reference proteome</keyword>
<dbReference type="HOGENOM" id="CLU_027239_1_0_1"/>
<dbReference type="EC" id="2.8.2.-" evidence="5"/>
<dbReference type="Pfam" id="PF00685">
    <property type="entry name" value="Sulfotransfer_1"/>
    <property type="match status" value="1"/>
</dbReference>
<dbReference type="PANTHER" id="PTHR11783">
    <property type="entry name" value="SULFOTRANSFERASE SULT"/>
    <property type="match status" value="1"/>
</dbReference>
<dbReference type="AlphaFoldDB" id="H0XZZ3"/>
<dbReference type="STRING" id="30611.ENSOGAP00000021686"/>
<organism evidence="7 8">
    <name type="scientific">Otolemur garnettii</name>
    <name type="common">Small-eared galago</name>
    <name type="synonym">Garnett's greater bushbaby</name>
    <dbReference type="NCBI Taxonomy" id="30611"/>
    <lineage>
        <taxon>Eukaryota</taxon>
        <taxon>Metazoa</taxon>
        <taxon>Chordata</taxon>
        <taxon>Craniata</taxon>
        <taxon>Vertebrata</taxon>
        <taxon>Euteleostomi</taxon>
        <taxon>Mammalia</taxon>
        <taxon>Eutheria</taxon>
        <taxon>Euarchontoglires</taxon>
        <taxon>Primates</taxon>
        <taxon>Strepsirrhini</taxon>
        <taxon>Lorisiformes</taxon>
        <taxon>Galagidae</taxon>
        <taxon>Otolemur</taxon>
    </lineage>
</organism>
<evidence type="ECO:0000256" key="2">
    <source>
        <dbReference type="ARBA" id="ARBA00005771"/>
    </source>
</evidence>
<reference evidence="7" key="3">
    <citation type="submission" date="2025-09" db="UniProtKB">
        <authorList>
            <consortium name="Ensembl"/>
        </authorList>
    </citation>
    <scope>IDENTIFICATION</scope>
</reference>
<evidence type="ECO:0000256" key="3">
    <source>
        <dbReference type="ARBA" id="ARBA00022490"/>
    </source>
</evidence>
<comment type="subcellular location">
    <subcellularLocation>
        <location evidence="1">Cytoplasm</location>
    </subcellularLocation>
</comment>